<keyword evidence="6" id="KW-0378">Hydrolase</keyword>
<evidence type="ECO:0000256" key="1">
    <source>
        <dbReference type="ARBA" id="ARBA00004651"/>
    </source>
</evidence>
<feature type="chain" id="PRO_5020912284" description="cyclic-guanylate-specific phosphodiesterase" evidence="11">
    <location>
        <begin position="23"/>
        <end position="530"/>
    </location>
</feature>
<feature type="transmembrane region" description="Helical" evidence="10">
    <location>
        <begin position="236"/>
        <end position="256"/>
    </location>
</feature>
<feature type="domain" description="EAL" evidence="12">
    <location>
        <begin position="261"/>
        <end position="514"/>
    </location>
</feature>
<dbReference type="InterPro" id="IPR001633">
    <property type="entry name" value="EAL_dom"/>
</dbReference>
<keyword evidence="3" id="KW-1003">Cell membrane</keyword>
<dbReference type="PROSITE" id="PS50883">
    <property type="entry name" value="EAL"/>
    <property type="match status" value="1"/>
</dbReference>
<dbReference type="InterPro" id="IPR050706">
    <property type="entry name" value="Cyclic-di-GMP_PDE-like"/>
</dbReference>
<sequence>MRLQRPDLPFAALVLASTMAFALAGHFAAEAVIRHQQAHQLSELTEVVLRRSEFAVDFAAASLDELAKRNLASCEPAALQAIRLHVYQRSAIKDVRLVKPDGSVICSAYSETLEFDKGWVNRRDMLPSRDKALSLFRVEQFGGDALGVLRDINGSSALVAIVGINASLFDIMPAELRAHSEVILALSSGEKLGEFQTDAGKSLLEPISFDRTSTRFPLHATIGLEHAVLSSWNHEAYWPALAVALGLGAIFGILLARSRRMEGPVADLDRALTAGEFKPYYQPIFDLRTGQIKGCEILVRWLRRDGSVVPPMNFIPLAESSGRIQAMTWQILGSALAELKPLLRANKNFKMSLNVVPGHLLSAGFVETLRRKVLTARVSARQIVVEITERDELDDLARAAAVVAELRDHGFRVAIDDVGVGHSGLSRLKGLGADMIKIDKFFVDTITVDASTTTIVEMLVALARDLHMSVVAEGIETEEQLRALLASGVAEGQGYLVAPPLPFAKFSELVESRRAAQSGAAVSNDAALVA</sequence>
<dbReference type="EMBL" id="RKMK01000027">
    <property type="protein sequence ID" value="RXG90945.1"/>
    <property type="molecule type" value="Genomic_DNA"/>
</dbReference>
<evidence type="ECO:0000256" key="7">
    <source>
        <dbReference type="ARBA" id="ARBA00022989"/>
    </source>
</evidence>
<evidence type="ECO:0000256" key="8">
    <source>
        <dbReference type="ARBA" id="ARBA00023136"/>
    </source>
</evidence>
<dbReference type="InterPro" id="IPR024744">
    <property type="entry name" value="CSS-motif_dom"/>
</dbReference>
<dbReference type="RefSeq" id="WP_128956370.1">
    <property type="nucleotide sequence ID" value="NZ_RKMK01000027.1"/>
</dbReference>
<dbReference type="CDD" id="cd01948">
    <property type="entry name" value="EAL"/>
    <property type="match status" value="1"/>
</dbReference>
<feature type="signal peptide" evidence="11">
    <location>
        <begin position="1"/>
        <end position="22"/>
    </location>
</feature>
<dbReference type="PANTHER" id="PTHR33121">
    <property type="entry name" value="CYCLIC DI-GMP PHOSPHODIESTERASE PDEF"/>
    <property type="match status" value="1"/>
</dbReference>
<evidence type="ECO:0000256" key="11">
    <source>
        <dbReference type="SAM" id="SignalP"/>
    </source>
</evidence>
<reference evidence="13 14" key="1">
    <citation type="submission" date="2018-11" db="EMBL/GenBank/DDBJ databases">
        <title>Bradyrhizobium sp. nov., isolated from effective nodules of peanut in China.</title>
        <authorList>
            <person name="Li Y."/>
        </authorList>
    </citation>
    <scope>NUCLEOTIDE SEQUENCE [LARGE SCALE GENOMIC DNA]</scope>
    <source>
        <strain evidence="13 14">CCBAU 51770</strain>
    </source>
</reference>
<evidence type="ECO:0000256" key="3">
    <source>
        <dbReference type="ARBA" id="ARBA00022475"/>
    </source>
</evidence>
<comment type="subcellular location">
    <subcellularLocation>
        <location evidence="1">Cell membrane</location>
        <topology evidence="1">Multi-pass membrane protein</topology>
    </subcellularLocation>
</comment>
<dbReference type="GO" id="GO:0005886">
    <property type="term" value="C:plasma membrane"/>
    <property type="evidence" value="ECO:0007669"/>
    <property type="project" value="UniProtKB-SubCell"/>
</dbReference>
<dbReference type="SUPFAM" id="SSF141868">
    <property type="entry name" value="EAL domain-like"/>
    <property type="match status" value="1"/>
</dbReference>
<keyword evidence="7 10" id="KW-1133">Transmembrane helix</keyword>
<dbReference type="Pfam" id="PF00563">
    <property type="entry name" value="EAL"/>
    <property type="match status" value="1"/>
</dbReference>
<comment type="catalytic activity">
    <reaction evidence="9">
        <text>3',3'-c-di-GMP + H2O = 5'-phosphoguanylyl(3'-&gt;5')guanosine + H(+)</text>
        <dbReference type="Rhea" id="RHEA:24902"/>
        <dbReference type="ChEBI" id="CHEBI:15377"/>
        <dbReference type="ChEBI" id="CHEBI:15378"/>
        <dbReference type="ChEBI" id="CHEBI:58754"/>
        <dbReference type="ChEBI" id="CHEBI:58805"/>
        <dbReference type="EC" id="3.1.4.52"/>
    </reaction>
</comment>
<dbReference type="AlphaFoldDB" id="A0A4Q0QGQ8"/>
<name>A0A4Q0QGQ8_9BRAD</name>
<dbReference type="EC" id="3.1.4.52" evidence="2"/>
<dbReference type="Pfam" id="PF12792">
    <property type="entry name" value="CSS-motif"/>
    <property type="match status" value="1"/>
</dbReference>
<proteinExistence type="predicted"/>
<evidence type="ECO:0000259" key="12">
    <source>
        <dbReference type="PROSITE" id="PS50883"/>
    </source>
</evidence>
<accession>A0A4Q0QGQ8</accession>
<gene>
    <name evidence="13" type="ORF">EAS61_25075</name>
</gene>
<keyword evidence="4" id="KW-0973">c-di-GMP</keyword>
<dbReference type="InterPro" id="IPR035919">
    <property type="entry name" value="EAL_sf"/>
</dbReference>
<dbReference type="Gene3D" id="3.20.20.450">
    <property type="entry name" value="EAL domain"/>
    <property type="match status" value="1"/>
</dbReference>
<evidence type="ECO:0000256" key="2">
    <source>
        <dbReference type="ARBA" id="ARBA00012282"/>
    </source>
</evidence>
<keyword evidence="5 10" id="KW-0812">Transmembrane</keyword>
<keyword evidence="11" id="KW-0732">Signal</keyword>
<organism evidence="13 14">
    <name type="scientific">Bradyrhizobium zhanjiangense</name>
    <dbReference type="NCBI Taxonomy" id="1325107"/>
    <lineage>
        <taxon>Bacteria</taxon>
        <taxon>Pseudomonadati</taxon>
        <taxon>Pseudomonadota</taxon>
        <taxon>Alphaproteobacteria</taxon>
        <taxon>Hyphomicrobiales</taxon>
        <taxon>Nitrobacteraceae</taxon>
        <taxon>Bradyrhizobium</taxon>
    </lineage>
</organism>
<evidence type="ECO:0000256" key="10">
    <source>
        <dbReference type="SAM" id="Phobius"/>
    </source>
</evidence>
<keyword evidence="8 10" id="KW-0472">Membrane</keyword>
<protein>
    <recommendedName>
        <fullName evidence="2">cyclic-guanylate-specific phosphodiesterase</fullName>
        <ecNumber evidence="2">3.1.4.52</ecNumber>
    </recommendedName>
</protein>
<dbReference type="SMART" id="SM00052">
    <property type="entry name" value="EAL"/>
    <property type="match status" value="1"/>
</dbReference>
<comment type="caution">
    <text evidence="13">The sequence shown here is derived from an EMBL/GenBank/DDBJ whole genome shotgun (WGS) entry which is preliminary data.</text>
</comment>
<evidence type="ECO:0000313" key="14">
    <source>
        <dbReference type="Proteomes" id="UP000290174"/>
    </source>
</evidence>
<dbReference type="Proteomes" id="UP000290174">
    <property type="component" value="Unassembled WGS sequence"/>
</dbReference>
<dbReference type="GO" id="GO:0071111">
    <property type="term" value="F:cyclic-guanylate-specific phosphodiesterase activity"/>
    <property type="evidence" value="ECO:0007669"/>
    <property type="project" value="UniProtKB-EC"/>
</dbReference>
<evidence type="ECO:0000256" key="5">
    <source>
        <dbReference type="ARBA" id="ARBA00022692"/>
    </source>
</evidence>
<evidence type="ECO:0000256" key="6">
    <source>
        <dbReference type="ARBA" id="ARBA00022801"/>
    </source>
</evidence>
<dbReference type="PANTHER" id="PTHR33121:SF79">
    <property type="entry name" value="CYCLIC DI-GMP PHOSPHODIESTERASE PDED-RELATED"/>
    <property type="match status" value="1"/>
</dbReference>
<evidence type="ECO:0000313" key="13">
    <source>
        <dbReference type="EMBL" id="RXG90945.1"/>
    </source>
</evidence>
<evidence type="ECO:0000256" key="9">
    <source>
        <dbReference type="ARBA" id="ARBA00034290"/>
    </source>
</evidence>
<evidence type="ECO:0000256" key="4">
    <source>
        <dbReference type="ARBA" id="ARBA00022636"/>
    </source>
</evidence>